<protein>
    <recommendedName>
        <fullName evidence="6">DUF1648 domain-containing protein</fullName>
    </recommendedName>
</protein>
<sequence>MRFRAVGLIWGLCIFNLIYVFLFCVGKMTHLNFKSTDDPDATIFQKYPIVWWSDLLLVSLLLICLWLYFMQREEINIWFVDICVKNTMVSSILGTIILCVLIIVAGWRLAIATGVIKGK</sequence>
<evidence type="ECO:0000313" key="3">
    <source>
        <dbReference type="EMBL" id="MTR82602.1"/>
    </source>
</evidence>
<evidence type="ECO:0000313" key="4">
    <source>
        <dbReference type="Proteomes" id="UP000095495"/>
    </source>
</evidence>
<evidence type="ECO:0008006" key="6">
    <source>
        <dbReference type="Google" id="ProtNLM"/>
    </source>
</evidence>
<dbReference type="Proteomes" id="UP000095495">
    <property type="component" value="Unassembled WGS sequence"/>
</dbReference>
<feature type="transmembrane region" description="Helical" evidence="1">
    <location>
        <begin position="49"/>
        <end position="69"/>
    </location>
</feature>
<dbReference type="Proteomes" id="UP000446657">
    <property type="component" value="Unassembled WGS sequence"/>
</dbReference>
<accession>A0A173V454</accession>
<reference evidence="3 5" key="2">
    <citation type="journal article" date="2019" name="Nat. Med.">
        <title>A library of human gut bacterial isolates paired with longitudinal multiomics data enables mechanistic microbiome research.</title>
        <authorList>
            <person name="Poyet M."/>
            <person name="Groussin M."/>
            <person name="Gibbons S.M."/>
            <person name="Avila-Pacheco J."/>
            <person name="Jiang X."/>
            <person name="Kearney S.M."/>
            <person name="Perrotta A.R."/>
            <person name="Berdy B."/>
            <person name="Zhao S."/>
            <person name="Lieberman T.D."/>
            <person name="Swanson P.K."/>
            <person name="Smith M."/>
            <person name="Roesemann S."/>
            <person name="Alexander J.E."/>
            <person name="Rich S.A."/>
            <person name="Livny J."/>
            <person name="Vlamakis H."/>
            <person name="Clish C."/>
            <person name="Bullock K."/>
            <person name="Deik A."/>
            <person name="Scott J."/>
            <person name="Pierce K.A."/>
            <person name="Xavier R.J."/>
            <person name="Alm E.J."/>
        </authorList>
    </citation>
    <scope>NUCLEOTIDE SEQUENCE [LARGE SCALE GENOMIC DNA]</scope>
    <source>
        <strain evidence="3 5">BIOML-A1</strain>
    </source>
</reference>
<dbReference type="EMBL" id="CYXV01000028">
    <property type="protein sequence ID" value="CUN21025.1"/>
    <property type="molecule type" value="Genomic_DNA"/>
</dbReference>
<keyword evidence="1" id="KW-1133">Transmembrane helix</keyword>
<reference evidence="2 4" key="1">
    <citation type="submission" date="2015-09" db="EMBL/GenBank/DDBJ databases">
        <authorList>
            <consortium name="Pathogen Informatics"/>
        </authorList>
    </citation>
    <scope>NUCLEOTIDE SEQUENCE [LARGE SCALE GENOMIC DNA]</scope>
    <source>
        <strain evidence="2 4">2789STDY5608863</strain>
    </source>
</reference>
<feature type="transmembrane region" description="Helical" evidence="1">
    <location>
        <begin position="89"/>
        <end position="110"/>
    </location>
</feature>
<dbReference type="AlphaFoldDB" id="A0A173V454"/>
<evidence type="ECO:0000256" key="1">
    <source>
        <dbReference type="SAM" id="Phobius"/>
    </source>
</evidence>
<dbReference type="EMBL" id="WNAL01000030">
    <property type="protein sequence ID" value="MTR82602.1"/>
    <property type="molecule type" value="Genomic_DNA"/>
</dbReference>
<dbReference type="RefSeq" id="WP_055264472.1">
    <property type="nucleotide sequence ID" value="NZ_CYXV01000028.1"/>
</dbReference>
<name>A0A173V454_9FIRM</name>
<keyword evidence="1" id="KW-0472">Membrane</keyword>
<proteinExistence type="predicted"/>
<evidence type="ECO:0000313" key="5">
    <source>
        <dbReference type="Proteomes" id="UP000446657"/>
    </source>
</evidence>
<organism evidence="2 4">
    <name type="scientific">Roseburia faecis</name>
    <dbReference type="NCBI Taxonomy" id="301302"/>
    <lineage>
        <taxon>Bacteria</taxon>
        <taxon>Bacillati</taxon>
        <taxon>Bacillota</taxon>
        <taxon>Clostridia</taxon>
        <taxon>Lachnospirales</taxon>
        <taxon>Lachnospiraceae</taxon>
        <taxon>Roseburia</taxon>
    </lineage>
</organism>
<evidence type="ECO:0000313" key="2">
    <source>
        <dbReference type="EMBL" id="CUN21025.1"/>
    </source>
</evidence>
<feature type="transmembrane region" description="Helical" evidence="1">
    <location>
        <begin position="7"/>
        <end position="29"/>
    </location>
</feature>
<gene>
    <name evidence="2" type="ORF">ERS852420_03503</name>
    <name evidence="3" type="ORF">GMD30_13115</name>
</gene>
<keyword evidence="1" id="KW-0812">Transmembrane</keyword>